<dbReference type="Proteomes" id="UP000823934">
    <property type="component" value="Unassembled WGS sequence"/>
</dbReference>
<name>A0A9D1TUH9_9GAMM</name>
<sequence length="160" mass="16762">MNKIIKLGLGLFLAAAVAACGDDKAAAPVVVEQEVATYELNQPGVSIQMTLYGEDDKVVKQTTNSTIEYSAIGATDADQAKAILAEITNNTDYAALEGVTYSMVYGDTSAKESIEVDLSKADLKKLAELPGSAFDGDPSQGISFKATGTLLEQSGFSKVK</sequence>
<feature type="chain" id="PRO_5038680320" evidence="1">
    <location>
        <begin position="22"/>
        <end position="160"/>
    </location>
</feature>
<dbReference type="SUPFAM" id="SSF160704">
    <property type="entry name" value="YehR-like"/>
    <property type="match status" value="1"/>
</dbReference>
<dbReference type="InterPro" id="IPR009736">
    <property type="entry name" value="DUF1307"/>
</dbReference>
<dbReference type="PROSITE" id="PS51257">
    <property type="entry name" value="PROKAR_LIPOPROTEIN"/>
    <property type="match status" value="1"/>
</dbReference>
<keyword evidence="1" id="KW-0732">Signal</keyword>
<reference evidence="2" key="1">
    <citation type="journal article" date="2021" name="PeerJ">
        <title>Extensive microbial diversity within the chicken gut microbiome revealed by metagenomics and culture.</title>
        <authorList>
            <person name="Gilroy R."/>
            <person name="Ravi A."/>
            <person name="Getino M."/>
            <person name="Pursley I."/>
            <person name="Horton D.L."/>
            <person name="Alikhan N.F."/>
            <person name="Baker D."/>
            <person name="Gharbi K."/>
            <person name="Hall N."/>
            <person name="Watson M."/>
            <person name="Adriaenssens E.M."/>
            <person name="Foster-Nyarko E."/>
            <person name="Jarju S."/>
            <person name="Secka A."/>
            <person name="Antonio M."/>
            <person name="Oren A."/>
            <person name="Chaudhuri R.R."/>
            <person name="La Ragione R."/>
            <person name="Hildebrand F."/>
            <person name="Pallen M.J."/>
        </authorList>
    </citation>
    <scope>NUCLEOTIDE SEQUENCE</scope>
    <source>
        <strain evidence="2">CHK160-9182</strain>
    </source>
</reference>
<evidence type="ECO:0000313" key="3">
    <source>
        <dbReference type="Proteomes" id="UP000823934"/>
    </source>
</evidence>
<evidence type="ECO:0000256" key="1">
    <source>
        <dbReference type="SAM" id="SignalP"/>
    </source>
</evidence>
<dbReference type="AlphaFoldDB" id="A0A9D1TUH9"/>
<accession>A0A9D1TUH9</accession>
<reference evidence="2" key="2">
    <citation type="submission" date="2021-04" db="EMBL/GenBank/DDBJ databases">
        <authorList>
            <person name="Gilroy R."/>
        </authorList>
    </citation>
    <scope>NUCLEOTIDE SEQUENCE</scope>
    <source>
        <strain evidence="2">CHK160-9182</strain>
    </source>
</reference>
<dbReference type="PIRSF" id="PIRSF006187">
    <property type="entry name" value="DUF1307"/>
    <property type="match status" value="1"/>
</dbReference>
<dbReference type="Gene3D" id="3.30.1830.10">
    <property type="entry name" value="YehR-like"/>
    <property type="match status" value="1"/>
</dbReference>
<dbReference type="EMBL" id="DXHP01000175">
    <property type="protein sequence ID" value="HIW07246.1"/>
    <property type="molecule type" value="Genomic_DNA"/>
</dbReference>
<organism evidence="2 3">
    <name type="scientific">Candidatus Ignatzschineria merdigallinarum</name>
    <dbReference type="NCBI Taxonomy" id="2838621"/>
    <lineage>
        <taxon>Bacteria</taxon>
        <taxon>Pseudomonadati</taxon>
        <taxon>Pseudomonadota</taxon>
        <taxon>Gammaproteobacteria</taxon>
        <taxon>Cardiobacteriales</taxon>
        <taxon>Ignatzschineriaceae</taxon>
        <taxon>Ignatzschineria</taxon>
    </lineage>
</organism>
<protein>
    <submittedName>
        <fullName evidence="2">DUF1307 domain-containing protein</fullName>
    </submittedName>
</protein>
<comment type="caution">
    <text evidence="2">The sequence shown here is derived from an EMBL/GenBank/DDBJ whole genome shotgun (WGS) entry which is preliminary data.</text>
</comment>
<dbReference type="InterPro" id="IPR036699">
    <property type="entry name" value="YehR-like_sf"/>
</dbReference>
<feature type="signal peptide" evidence="1">
    <location>
        <begin position="1"/>
        <end position="21"/>
    </location>
</feature>
<evidence type="ECO:0000313" key="2">
    <source>
        <dbReference type="EMBL" id="HIW07246.1"/>
    </source>
</evidence>
<proteinExistence type="predicted"/>
<gene>
    <name evidence="2" type="ORF">H9889_07995</name>
</gene>
<dbReference type="Pfam" id="PF06998">
    <property type="entry name" value="DUF1307"/>
    <property type="match status" value="1"/>
</dbReference>